<reference evidence="1" key="1">
    <citation type="submission" date="2023-04" db="EMBL/GenBank/DDBJ databases">
        <title>Draft Genome sequencing of Naganishia species isolated from polar environments using Oxford Nanopore Technology.</title>
        <authorList>
            <person name="Leo P."/>
            <person name="Venkateswaran K."/>
        </authorList>
    </citation>
    <scope>NUCLEOTIDE SEQUENCE</scope>
    <source>
        <strain evidence="1">DBVPG 5303</strain>
    </source>
</reference>
<dbReference type="EMBL" id="JASBWV010000001">
    <property type="protein sequence ID" value="KAJ9127921.1"/>
    <property type="molecule type" value="Genomic_DNA"/>
</dbReference>
<gene>
    <name evidence="1" type="ORF">QFC24_000206</name>
</gene>
<protein>
    <submittedName>
        <fullName evidence="1">Uncharacterized protein</fullName>
    </submittedName>
</protein>
<keyword evidence="2" id="KW-1185">Reference proteome</keyword>
<dbReference type="Proteomes" id="UP001234202">
    <property type="component" value="Unassembled WGS sequence"/>
</dbReference>
<organism evidence="1 2">
    <name type="scientific">Naganishia onofrii</name>
    <dbReference type="NCBI Taxonomy" id="1851511"/>
    <lineage>
        <taxon>Eukaryota</taxon>
        <taxon>Fungi</taxon>
        <taxon>Dikarya</taxon>
        <taxon>Basidiomycota</taxon>
        <taxon>Agaricomycotina</taxon>
        <taxon>Tremellomycetes</taxon>
        <taxon>Filobasidiales</taxon>
        <taxon>Filobasidiaceae</taxon>
        <taxon>Naganishia</taxon>
    </lineage>
</organism>
<accession>A0ACC2XWY1</accession>
<sequence>MVSPISVPGNQPNTTSAINTGTQGRRNSQSLASGSLFSPFSPPGGTSVAAAAALGSSPPTTTNISLSSSSTAPGFGTGFLGGSGLARSISNGKQIGQTPLMSPTTGGMAVVNDKGARAQGILRRLSLGSGARPNFGRPAATSPPPMPPAVDNSVHQSHTDITSTSEYFHTLPPPQNAPTSSSALAPTANSSKSATSPSYYANPFSGAVLHEAHDEHEHDLVSGMTSFNIGKKADINDGAAHRRASSAVTDSGAGWNAGSLSRQEGIDGLPRPVEQHDGPVRARKISFGWSGFMSGKKDANPAAQAGPPVAERPSNNDTNAGMPPSILVRRESAPVSPPPATRTTLNDQSVYKFGTIEGTENKVPVSVTVQPVSPSQATRVQELESRGTTVSMPSQPQTQLPSSSMTTTTSGSSNSSTNAKLSPSAKTASSSSGLLGLGGTTTTGSRGRRGADTAGPGGGGKKRSVSPMAEHILRGGPGQF</sequence>
<name>A0ACC2XWY1_9TREE</name>
<evidence type="ECO:0000313" key="1">
    <source>
        <dbReference type="EMBL" id="KAJ9127921.1"/>
    </source>
</evidence>
<proteinExistence type="predicted"/>
<evidence type="ECO:0000313" key="2">
    <source>
        <dbReference type="Proteomes" id="UP001234202"/>
    </source>
</evidence>
<comment type="caution">
    <text evidence="1">The sequence shown here is derived from an EMBL/GenBank/DDBJ whole genome shotgun (WGS) entry which is preliminary data.</text>
</comment>